<dbReference type="PANTHER" id="PTHR42730:SF1">
    <property type="entry name" value="2-OXOGLUTARATE SYNTHASE SUBUNIT KORC"/>
    <property type="match status" value="1"/>
</dbReference>
<evidence type="ECO:0000313" key="4">
    <source>
        <dbReference type="Proteomes" id="UP000184245"/>
    </source>
</evidence>
<dbReference type="EMBL" id="FQVI01000027">
    <property type="protein sequence ID" value="SHF41898.1"/>
    <property type="molecule type" value="Genomic_DNA"/>
</dbReference>
<gene>
    <name evidence="3" type="ORF">SAMN02745158_03655</name>
</gene>
<dbReference type="NCBIfam" id="TIGR02175">
    <property type="entry name" value="PorC_KorC"/>
    <property type="match status" value="1"/>
</dbReference>
<accession>A0A1M5BHD2</accession>
<dbReference type="Gene3D" id="3.40.920.10">
    <property type="entry name" value="Pyruvate-ferredoxin oxidoreductase, PFOR, domain III"/>
    <property type="match status" value="1"/>
</dbReference>
<dbReference type="InterPro" id="IPR002869">
    <property type="entry name" value="Pyrv_flavodox_OxRed_cen"/>
</dbReference>
<dbReference type="InterPro" id="IPR052554">
    <property type="entry name" value="2-oxoglutarate_synth_KorC"/>
</dbReference>
<organism evidence="3 4">
    <name type="scientific">Lactonifactor longoviformis DSM 17459</name>
    <dbReference type="NCBI Taxonomy" id="1122155"/>
    <lineage>
        <taxon>Bacteria</taxon>
        <taxon>Bacillati</taxon>
        <taxon>Bacillota</taxon>
        <taxon>Clostridia</taxon>
        <taxon>Eubacteriales</taxon>
        <taxon>Clostridiaceae</taxon>
        <taxon>Lactonifactor</taxon>
    </lineage>
</organism>
<dbReference type="Proteomes" id="UP000184245">
    <property type="component" value="Unassembled WGS sequence"/>
</dbReference>
<evidence type="ECO:0000256" key="1">
    <source>
        <dbReference type="ARBA" id="ARBA00023002"/>
    </source>
</evidence>
<keyword evidence="1" id="KW-0560">Oxidoreductase</keyword>
<dbReference type="GO" id="GO:0016625">
    <property type="term" value="F:oxidoreductase activity, acting on the aldehyde or oxo group of donors, iron-sulfur protein as acceptor"/>
    <property type="evidence" value="ECO:0007669"/>
    <property type="project" value="InterPro"/>
</dbReference>
<protein>
    <submittedName>
        <fullName evidence="3">2-oxoglutarate ferredoxin oxidoreductase subunit gamma</fullName>
    </submittedName>
</protein>
<dbReference type="RefSeq" id="WP_072854216.1">
    <property type="nucleotide sequence ID" value="NZ_FQVI01000027.1"/>
</dbReference>
<dbReference type="InterPro" id="IPR011894">
    <property type="entry name" value="PorC_KorC"/>
</dbReference>
<dbReference type="OrthoDB" id="9789125at2"/>
<name>A0A1M5BHD2_9CLOT</name>
<dbReference type="PANTHER" id="PTHR42730">
    <property type="entry name" value="2-OXOGLUTARATE SYNTHASE SUBUNIT KORC"/>
    <property type="match status" value="1"/>
</dbReference>
<keyword evidence="4" id="KW-1185">Reference proteome</keyword>
<reference evidence="3 4" key="1">
    <citation type="submission" date="2016-11" db="EMBL/GenBank/DDBJ databases">
        <authorList>
            <person name="Jaros S."/>
            <person name="Januszkiewicz K."/>
            <person name="Wedrychowicz H."/>
        </authorList>
    </citation>
    <scope>NUCLEOTIDE SEQUENCE [LARGE SCALE GENOMIC DNA]</scope>
    <source>
        <strain evidence="3 4">DSM 17459</strain>
    </source>
</reference>
<dbReference type="Pfam" id="PF01558">
    <property type="entry name" value="POR"/>
    <property type="match status" value="1"/>
</dbReference>
<sequence length="180" mass="19213">MATEIICAGFGGQGVLTAGMLLINAGMEQGKNVLFYPSYGSEMRGGTANCAVKISETPEEQIASPVCKHPDIVLTMNGPAIDKFEGRLKPGGLLLVNSSIVPDDRTYRDDIKVVKVAATDIAKELENPRGANIVMLGALASNSDVFTAEYLREAIDSFFAKKGKNNPKNAQCFEKGAEVK</sequence>
<dbReference type="STRING" id="1122155.SAMN02745158_03655"/>
<dbReference type="InterPro" id="IPR019752">
    <property type="entry name" value="Pyrv/ketoisovalerate_OxRed_cat"/>
</dbReference>
<dbReference type="SUPFAM" id="SSF53323">
    <property type="entry name" value="Pyruvate-ferredoxin oxidoreductase, PFOR, domain III"/>
    <property type="match status" value="1"/>
</dbReference>
<proteinExistence type="predicted"/>
<feature type="domain" description="Pyruvate/ketoisovalerate oxidoreductase catalytic" evidence="2">
    <location>
        <begin position="11"/>
        <end position="178"/>
    </location>
</feature>
<evidence type="ECO:0000313" key="3">
    <source>
        <dbReference type="EMBL" id="SHF41898.1"/>
    </source>
</evidence>
<evidence type="ECO:0000259" key="2">
    <source>
        <dbReference type="Pfam" id="PF01558"/>
    </source>
</evidence>
<dbReference type="AlphaFoldDB" id="A0A1M5BHD2"/>